<proteinExistence type="predicted"/>
<sequence length="428" mass="49764">MHVNNSNSNKECRTEDRNPAINTNILKFPDVFRKGMDDHEHGFEQFKTAFLRLVVPQATLTHSISNWTKLNEYKQRQNHVFPNLECSIDLDHIIKERFVEGLFNVRLREVARTEMHKMRAFKPDEFFGIQSLIDYVNCKNNGFDKNSSTVAMYTKNNLFTSETDYNGKQMTTENNVNPNQKGSYQQQTYNTQYNAYNRNQKKFVNFSQIQQSDQYQHQQHQQHKKPEEQKRSVNEEILNVDSGQNKDFSNPIYGQAILNNILVKYLCDSGARRSLISLKLLNIIKKHDPQTILEIYTGKDLFSCSGMIKIFGFVFLKKIVISPEVIMKNVRLIVTENVTDHDFILGRDLVQKILDFRTKFCEMQGKIVKMSNQVKKIFKSERKHLLNNSVKRKSCNSETITFLSSSSTCSTESIQINTETLENFSGSN</sequence>
<dbReference type="AlphaFoldDB" id="A0A3M7SY55"/>
<dbReference type="SUPFAM" id="SSF50630">
    <property type="entry name" value="Acid proteases"/>
    <property type="match status" value="1"/>
</dbReference>
<evidence type="ECO:0000313" key="2">
    <source>
        <dbReference type="Proteomes" id="UP000276133"/>
    </source>
</evidence>
<dbReference type="EMBL" id="REGN01000610">
    <property type="protein sequence ID" value="RNA40662.1"/>
    <property type="molecule type" value="Genomic_DNA"/>
</dbReference>
<keyword evidence="2" id="KW-1185">Reference proteome</keyword>
<dbReference type="Proteomes" id="UP000276133">
    <property type="component" value="Unassembled WGS sequence"/>
</dbReference>
<organism evidence="1 2">
    <name type="scientific">Brachionus plicatilis</name>
    <name type="common">Marine rotifer</name>
    <name type="synonym">Brachionus muelleri</name>
    <dbReference type="NCBI Taxonomy" id="10195"/>
    <lineage>
        <taxon>Eukaryota</taxon>
        <taxon>Metazoa</taxon>
        <taxon>Spiralia</taxon>
        <taxon>Gnathifera</taxon>
        <taxon>Rotifera</taxon>
        <taxon>Eurotatoria</taxon>
        <taxon>Monogononta</taxon>
        <taxon>Pseudotrocha</taxon>
        <taxon>Ploima</taxon>
        <taxon>Brachionidae</taxon>
        <taxon>Brachionus</taxon>
    </lineage>
</organism>
<gene>
    <name evidence="1" type="ORF">BpHYR1_018713</name>
</gene>
<accession>A0A3M7SY55</accession>
<dbReference type="InterPro" id="IPR021109">
    <property type="entry name" value="Peptidase_aspartic_dom_sf"/>
</dbReference>
<evidence type="ECO:0000313" key="1">
    <source>
        <dbReference type="EMBL" id="RNA40662.1"/>
    </source>
</evidence>
<name>A0A3M7SY55_BRAPC</name>
<reference evidence="1 2" key="1">
    <citation type="journal article" date="2018" name="Sci. Rep.">
        <title>Genomic signatures of local adaptation to the degree of environmental predictability in rotifers.</title>
        <authorList>
            <person name="Franch-Gras L."/>
            <person name="Hahn C."/>
            <person name="Garcia-Roger E.M."/>
            <person name="Carmona M.J."/>
            <person name="Serra M."/>
            <person name="Gomez A."/>
        </authorList>
    </citation>
    <scope>NUCLEOTIDE SEQUENCE [LARGE SCALE GENOMIC DNA]</scope>
    <source>
        <strain evidence="1">HYR1</strain>
    </source>
</reference>
<comment type="caution">
    <text evidence="1">The sequence shown here is derived from an EMBL/GenBank/DDBJ whole genome shotgun (WGS) entry which is preliminary data.</text>
</comment>
<protein>
    <submittedName>
        <fullName evidence="1">Uncharacterized protein</fullName>
    </submittedName>
</protein>
<dbReference type="Gene3D" id="2.40.70.10">
    <property type="entry name" value="Acid Proteases"/>
    <property type="match status" value="1"/>
</dbReference>